<dbReference type="PROSITE" id="PS00108">
    <property type="entry name" value="PROTEIN_KINASE_ST"/>
    <property type="match status" value="1"/>
</dbReference>
<dbReference type="GeneID" id="37021024"/>
<keyword evidence="4" id="KW-0808">Transferase</keyword>
<feature type="region of interest" description="Disordered" evidence="11">
    <location>
        <begin position="511"/>
        <end position="654"/>
    </location>
</feature>
<dbReference type="GO" id="GO:0005524">
    <property type="term" value="F:ATP binding"/>
    <property type="evidence" value="ECO:0007669"/>
    <property type="project" value="UniProtKB-UniRule"/>
</dbReference>
<keyword evidence="6 13" id="KW-0418">Kinase</keyword>
<dbReference type="SMART" id="SM00220">
    <property type="entry name" value="S_TKc"/>
    <property type="match status" value="1"/>
</dbReference>
<evidence type="ECO:0000256" key="10">
    <source>
        <dbReference type="PROSITE-ProRule" id="PRU10141"/>
    </source>
</evidence>
<dbReference type="EC" id="2.7.11.1" evidence="2"/>
<name>A0A316V9G4_9BASI</name>
<evidence type="ECO:0000256" key="6">
    <source>
        <dbReference type="ARBA" id="ARBA00022777"/>
    </source>
</evidence>
<comment type="catalytic activity">
    <reaction evidence="8">
        <text>L-threonyl-[protein] + ATP = O-phospho-L-threonyl-[protein] + ADP + H(+)</text>
        <dbReference type="Rhea" id="RHEA:46608"/>
        <dbReference type="Rhea" id="RHEA-COMP:11060"/>
        <dbReference type="Rhea" id="RHEA-COMP:11605"/>
        <dbReference type="ChEBI" id="CHEBI:15378"/>
        <dbReference type="ChEBI" id="CHEBI:30013"/>
        <dbReference type="ChEBI" id="CHEBI:30616"/>
        <dbReference type="ChEBI" id="CHEBI:61977"/>
        <dbReference type="ChEBI" id="CHEBI:456216"/>
        <dbReference type="EC" id="2.7.11.1"/>
    </reaction>
</comment>
<protein>
    <recommendedName>
        <fullName evidence="2">non-specific serine/threonine protein kinase</fullName>
        <ecNumber evidence="2">2.7.11.1</ecNumber>
    </recommendedName>
</protein>
<feature type="compositionally biased region" description="Low complexity" evidence="11">
    <location>
        <begin position="698"/>
        <end position="712"/>
    </location>
</feature>
<evidence type="ECO:0000256" key="4">
    <source>
        <dbReference type="ARBA" id="ARBA00022679"/>
    </source>
</evidence>
<evidence type="ECO:0000256" key="9">
    <source>
        <dbReference type="ARBA" id="ARBA00048679"/>
    </source>
</evidence>
<dbReference type="Gene3D" id="1.10.510.10">
    <property type="entry name" value="Transferase(Phosphotransferase) domain 1"/>
    <property type="match status" value="1"/>
</dbReference>
<dbReference type="PANTHER" id="PTHR48012">
    <property type="entry name" value="STERILE20-LIKE KINASE, ISOFORM B-RELATED"/>
    <property type="match status" value="1"/>
</dbReference>
<evidence type="ECO:0000256" key="7">
    <source>
        <dbReference type="ARBA" id="ARBA00022840"/>
    </source>
</evidence>
<dbReference type="AlphaFoldDB" id="A0A316V9G4"/>
<gene>
    <name evidence="13" type="ORF">FA14DRAFT_161697</name>
</gene>
<feature type="binding site" evidence="10">
    <location>
        <position position="83"/>
    </location>
    <ligand>
        <name>ATP</name>
        <dbReference type="ChEBI" id="CHEBI:30616"/>
    </ligand>
</feature>
<keyword evidence="14" id="KW-1185">Reference proteome</keyword>
<dbReference type="GO" id="GO:0005737">
    <property type="term" value="C:cytoplasm"/>
    <property type="evidence" value="ECO:0007669"/>
    <property type="project" value="TreeGrafter"/>
</dbReference>
<comment type="catalytic activity">
    <reaction evidence="9">
        <text>L-seryl-[protein] + ATP = O-phospho-L-seryl-[protein] + ADP + H(+)</text>
        <dbReference type="Rhea" id="RHEA:17989"/>
        <dbReference type="Rhea" id="RHEA-COMP:9863"/>
        <dbReference type="Rhea" id="RHEA-COMP:11604"/>
        <dbReference type="ChEBI" id="CHEBI:15378"/>
        <dbReference type="ChEBI" id="CHEBI:29999"/>
        <dbReference type="ChEBI" id="CHEBI:30616"/>
        <dbReference type="ChEBI" id="CHEBI:83421"/>
        <dbReference type="ChEBI" id="CHEBI:456216"/>
        <dbReference type="EC" id="2.7.11.1"/>
    </reaction>
</comment>
<sequence length="923" mass="99238">MDLRSLAPSQAAGLSVGMNGMMEQHNRIQNKGFTAQMMTTESPGRKPPPVHTTFKRLELVGRGAYGAVYRGVHIASGKAVALKVVNLDTPDDDVSEIQKEVALLSQLRETTSKNVIRYWGCWLHEAELWIVMDFAEGGSVRTLMKAGLIAEKYACIIVRESLIALSFLHKSGIIHRDIKAANILLTTEGRIQLADFGVAATLVSSSVHSRRMTFVGTPYWMAPEVITQGKSYDQSADIWSLGITVYEMLMGNPPLSNEDQMRVIMMIPKNKPARLPAEGSFSSALREFVALCLNEEPKERPNSDELSKTKWIKASIKTPVSILKELISLYNAWTKSGGMRMSLLGAEASDLNDPANRESFIFDIPDGENSGWEFTDANFGGFNNMSNTPSGPVRDHPLLRLFEQEGDESIATNNAGPTQANTPLNLPQYKGAEIRLAPAPPLFDAEVTASVLTSTTSAYSATTLSTARPAAAIDDNDIDKKAFTGTGARPFRFGGGGGAVVTPVEASETIVPAHQAESGGKSAEEVEDFPNRRKSFTASNLTRHLEDSEMMPPPPHSNNPLQPTPGRLHKRQGSTMSAHSNSLPYDSSYHNGVGIPGRHLHERTDSSSIYSHSPAQSESSIPGSLAGQDRRPQPNGTHNNITGNSNFNAAMPPFGRSMSEMPSSHIQAISSIAGRQNDAMSNLASPIAEGNRRPSLQTSASTTNATSSAGGAYPMPSFAARSGMGIRSRSGSRPRLAAMEMDGVDINGHYVGSSAMPPPPLPSMAGNYKAGFSKQAGGMPVRPSASPGGSMVLGSPAALHQRRQHGGSDPTQVLARRQSQFDPSMEGNTQHAGVTTTTSALGSMTPNQHTSNSRSLQPSPSLDHNRDENMRNLSSYRLPPLRTLDLGQLTHKDDVHNELDYTVESLGRCLDVIGTGLARVVGQ</sequence>
<evidence type="ECO:0000313" key="13">
    <source>
        <dbReference type="EMBL" id="PWN34237.1"/>
    </source>
</evidence>
<dbReference type="EMBL" id="KZ819604">
    <property type="protein sequence ID" value="PWN34237.1"/>
    <property type="molecule type" value="Genomic_DNA"/>
</dbReference>
<dbReference type="RefSeq" id="XP_025354539.1">
    <property type="nucleotide sequence ID" value="XM_025499243.1"/>
</dbReference>
<evidence type="ECO:0000313" key="14">
    <source>
        <dbReference type="Proteomes" id="UP000245771"/>
    </source>
</evidence>
<dbReference type="PROSITE" id="PS00107">
    <property type="entry name" value="PROTEIN_KINASE_ATP"/>
    <property type="match status" value="1"/>
</dbReference>
<dbReference type="Proteomes" id="UP000245771">
    <property type="component" value="Unassembled WGS sequence"/>
</dbReference>
<dbReference type="FunFam" id="1.10.510.10:FF:000499">
    <property type="entry name" value="Serine/threonine-protein kinase KIC1"/>
    <property type="match status" value="1"/>
</dbReference>
<feature type="region of interest" description="Disordered" evidence="11">
    <location>
        <begin position="689"/>
        <end position="713"/>
    </location>
</feature>
<dbReference type="InterPro" id="IPR008271">
    <property type="entry name" value="Ser/Thr_kinase_AS"/>
</dbReference>
<evidence type="ECO:0000256" key="2">
    <source>
        <dbReference type="ARBA" id="ARBA00012513"/>
    </source>
</evidence>
<keyword evidence="5 10" id="KW-0547">Nucleotide-binding</keyword>
<evidence type="ECO:0000256" key="8">
    <source>
        <dbReference type="ARBA" id="ARBA00047899"/>
    </source>
</evidence>
<dbReference type="InterPro" id="IPR000719">
    <property type="entry name" value="Prot_kinase_dom"/>
</dbReference>
<reference evidence="13 14" key="1">
    <citation type="journal article" date="2018" name="Mol. Biol. Evol.">
        <title>Broad Genomic Sampling Reveals a Smut Pathogenic Ancestry of the Fungal Clade Ustilaginomycotina.</title>
        <authorList>
            <person name="Kijpornyongpan T."/>
            <person name="Mondo S.J."/>
            <person name="Barry K."/>
            <person name="Sandor L."/>
            <person name="Lee J."/>
            <person name="Lipzen A."/>
            <person name="Pangilinan J."/>
            <person name="LaButti K."/>
            <person name="Hainaut M."/>
            <person name="Henrissat B."/>
            <person name="Grigoriev I.V."/>
            <person name="Spatafora J.W."/>
            <person name="Aime M.C."/>
        </authorList>
    </citation>
    <scope>NUCLEOTIDE SEQUENCE [LARGE SCALE GENOMIC DNA]</scope>
    <source>
        <strain evidence="13 14">MCA 3882</strain>
    </source>
</reference>
<feature type="compositionally biased region" description="Polar residues" evidence="11">
    <location>
        <begin position="606"/>
        <end position="622"/>
    </location>
</feature>
<evidence type="ECO:0000256" key="1">
    <source>
        <dbReference type="ARBA" id="ARBA00008874"/>
    </source>
</evidence>
<keyword evidence="3" id="KW-0723">Serine/threonine-protein kinase</keyword>
<organism evidence="13 14">
    <name type="scientific">Meira miltonrushii</name>
    <dbReference type="NCBI Taxonomy" id="1280837"/>
    <lineage>
        <taxon>Eukaryota</taxon>
        <taxon>Fungi</taxon>
        <taxon>Dikarya</taxon>
        <taxon>Basidiomycota</taxon>
        <taxon>Ustilaginomycotina</taxon>
        <taxon>Exobasidiomycetes</taxon>
        <taxon>Exobasidiales</taxon>
        <taxon>Brachybasidiaceae</taxon>
        <taxon>Meira</taxon>
    </lineage>
</organism>
<dbReference type="InParanoid" id="A0A316V9G4"/>
<dbReference type="PROSITE" id="PS50011">
    <property type="entry name" value="PROTEIN_KINASE_DOM"/>
    <property type="match status" value="1"/>
</dbReference>
<dbReference type="InterPro" id="IPR011009">
    <property type="entry name" value="Kinase-like_dom_sf"/>
</dbReference>
<evidence type="ECO:0000259" key="12">
    <source>
        <dbReference type="PROSITE" id="PS50011"/>
    </source>
</evidence>
<dbReference type="GO" id="GO:0004674">
    <property type="term" value="F:protein serine/threonine kinase activity"/>
    <property type="evidence" value="ECO:0007669"/>
    <property type="project" value="UniProtKB-KW"/>
</dbReference>
<feature type="compositionally biased region" description="Polar residues" evidence="11">
    <location>
        <begin position="573"/>
        <end position="590"/>
    </location>
</feature>
<evidence type="ECO:0000256" key="11">
    <source>
        <dbReference type="SAM" id="MobiDB-lite"/>
    </source>
</evidence>
<accession>A0A316V9G4</accession>
<dbReference type="OrthoDB" id="248923at2759"/>
<feature type="compositionally biased region" description="Polar residues" evidence="11">
    <location>
        <begin position="838"/>
        <end position="862"/>
    </location>
</feature>
<dbReference type="InterPro" id="IPR017441">
    <property type="entry name" value="Protein_kinase_ATP_BS"/>
</dbReference>
<dbReference type="SUPFAM" id="SSF56112">
    <property type="entry name" value="Protein kinase-like (PK-like)"/>
    <property type="match status" value="1"/>
</dbReference>
<proteinExistence type="inferred from homology"/>
<feature type="region of interest" description="Disordered" evidence="11">
    <location>
        <begin position="838"/>
        <end position="868"/>
    </location>
</feature>
<dbReference type="InterPro" id="IPR050629">
    <property type="entry name" value="STE20/SPS1-PAK"/>
</dbReference>
<comment type="similarity">
    <text evidence="1">Belongs to the protein kinase superfamily. STE Ser/Thr protein kinase family. STE20 subfamily.</text>
</comment>
<evidence type="ECO:0000256" key="5">
    <source>
        <dbReference type="ARBA" id="ARBA00022741"/>
    </source>
</evidence>
<feature type="region of interest" description="Disordered" evidence="11">
    <location>
        <begin position="775"/>
        <end position="813"/>
    </location>
</feature>
<feature type="domain" description="Protein kinase" evidence="12">
    <location>
        <begin position="54"/>
        <end position="312"/>
    </location>
</feature>
<evidence type="ECO:0000256" key="3">
    <source>
        <dbReference type="ARBA" id="ARBA00022527"/>
    </source>
</evidence>
<dbReference type="STRING" id="1280837.A0A316V9G4"/>
<dbReference type="Pfam" id="PF00069">
    <property type="entry name" value="Pkinase"/>
    <property type="match status" value="1"/>
</dbReference>
<feature type="compositionally biased region" description="Polar residues" evidence="11">
    <location>
        <begin position="634"/>
        <end position="648"/>
    </location>
</feature>
<keyword evidence="7 10" id="KW-0067">ATP-binding</keyword>
<dbReference type="PANTHER" id="PTHR48012:SF21">
    <property type="entry name" value="PH DOMAIN-CONTAINING PROTEIN"/>
    <property type="match status" value="1"/>
</dbReference>